<dbReference type="STRING" id="94130.A0A2Z6QXV6"/>
<comment type="caution">
    <text evidence="1">The sequence shown here is derived from an EMBL/GenBank/DDBJ whole genome shotgun (WGS) entry which is preliminary data.</text>
</comment>
<protein>
    <submittedName>
        <fullName evidence="1">Uncharacterized protein</fullName>
    </submittedName>
</protein>
<reference evidence="1 3" key="1">
    <citation type="submission" date="2017-11" db="EMBL/GenBank/DDBJ databases">
        <title>The genome of Rhizophagus clarus HR1 reveals common genetic basis of auxotrophy among arbuscular mycorrhizal fungi.</title>
        <authorList>
            <person name="Kobayashi Y."/>
        </authorList>
    </citation>
    <scope>NUCLEOTIDE SEQUENCE [LARGE SCALE GENOMIC DNA]</scope>
    <source>
        <strain evidence="1 3">HR1</strain>
    </source>
</reference>
<gene>
    <name evidence="2" type="ORF">RCL2_002866500</name>
    <name evidence="1" type="ORF">RclHR1_16230004</name>
</gene>
<dbReference type="EMBL" id="BEXD01000695">
    <property type="protein sequence ID" value="GBB89531.1"/>
    <property type="molecule type" value="Genomic_DNA"/>
</dbReference>
<dbReference type="Proteomes" id="UP000615446">
    <property type="component" value="Unassembled WGS sequence"/>
</dbReference>
<keyword evidence="3" id="KW-1185">Reference proteome</keyword>
<proteinExistence type="predicted"/>
<accession>A0A2Z6QXV6</accession>
<dbReference type="AlphaFoldDB" id="A0A2Z6QXV6"/>
<sequence>MNVKLQTIINQIIASILYDNVITYKHSGHWKMRYIKYSYQHPSEFVALEEPRTSLLIYKLFINLYYDNFGIFCNVYHSLGGVYIQIGNMPLTERHRLKNHFMLEFVPFGGFFNEFIKPFITKMKILEKGKIICVQGNKYINIASFGITTVNLPQGNDMIRVKHHGTNKGCQTCNMTKASLTSNNFNLQSVSYYYHQSDKQFE</sequence>
<evidence type="ECO:0000313" key="2">
    <source>
        <dbReference type="EMBL" id="GET02281.1"/>
    </source>
</evidence>
<organism evidence="1 3">
    <name type="scientific">Rhizophagus clarus</name>
    <dbReference type="NCBI Taxonomy" id="94130"/>
    <lineage>
        <taxon>Eukaryota</taxon>
        <taxon>Fungi</taxon>
        <taxon>Fungi incertae sedis</taxon>
        <taxon>Mucoromycota</taxon>
        <taxon>Glomeromycotina</taxon>
        <taxon>Glomeromycetes</taxon>
        <taxon>Glomerales</taxon>
        <taxon>Glomeraceae</taxon>
        <taxon>Rhizophagus</taxon>
    </lineage>
</organism>
<name>A0A2Z6QXV6_9GLOM</name>
<dbReference type="OrthoDB" id="2430458at2759"/>
<evidence type="ECO:0000313" key="3">
    <source>
        <dbReference type="Proteomes" id="UP000247702"/>
    </source>
</evidence>
<dbReference type="EMBL" id="BLAL01000306">
    <property type="protein sequence ID" value="GET02281.1"/>
    <property type="molecule type" value="Genomic_DNA"/>
</dbReference>
<dbReference type="Proteomes" id="UP000247702">
    <property type="component" value="Unassembled WGS sequence"/>
</dbReference>
<evidence type="ECO:0000313" key="1">
    <source>
        <dbReference type="EMBL" id="GBB89531.1"/>
    </source>
</evidence>
<reference evidence="2" key="2">
    <citation type="submission" date="2019-10" db="EMBL/GenBank/DDBJ databases">
        <title>Conservation and host-specific expression of non-tandemly repeated heterogenous ribosome RNA gene in arbuscular mycorrhizal fungi.</title>
        <authorList>
            <person name="Maeda T."/>
            <person name="Kobayashi Y."/>
            <person name="Nakagawa T."/>
            <person name="Ezawa T."/>
            <person name="Yamaguchi K."/>
            <person name="Bino T."/>
            <person name="Nishimoto Y."/>
            <person name="Shigenobu S."/>
            <person name="Kawaguchi M."/>
        </authorList>
    </citation>
    <scope>NUCLEOTIDE SEQUENCE</scope>
    <source>
        <strain evidence="2">HR1</strain>
    </source>
</reference>